<evidence type="ECO:0000313" key="2">
    <source>
        <dbReference type="WBParaSite" id="RSKR_0000849325.1"/>
    </source>
</evidence>
<accession>A0AC35U6E9</accession>
<reference evidence="2" key="1">
    <citation type="submission" date="2016-11" db="UniProtKB">
        <authorList>
            <consortium name="WormBaseParasite"/>
        </authorList>
    </citation>
    <scope>IDENTIFICATION</scope>
    <source>
        <strain evidence="2">KR3021</strain>
    </source>
</reference>
<dbReference type="WBParaSite" id="RSKR_0000849325.1">
    <property type="protein sequence ID" value="RSKR_0000849325.1"/>
    <property type="gene ID" value="RSKR_0000849325"/>
</dbReference>
<organism evidence="1 2">
    <name type="scientific">Rhabditophanes sp. KR3021</name>
    <dbReference type="NCBI Taxonomy" id="114890"/>
    <lineage>
        <taxon>Eukaryota</taxon>
        <taxon>Metazoa</taxon>
        <taxon>Ecdysozoa</taxon>
        <taxon>Nematoda</taxon>
        <taxon>Chromadorea</taxon>
        <taxon>Rhabditida</taxon>
        <taxon>Tylenchina</taxon>
        <taxon>Panagrolaimomorpha</taxon>
        <taxon>Strongyloidoidea</taxon>
        <taxon>Alloionematidae</taxon>
        <taxon>Rhabditophanes</taxon>
    </lineage>
</organism>
<proteinExistence type="predicted"/>
<evidence type="ECO:0000313" key="1">
    <source>
        <dbReference type="Proteomes" id="UP000095286"/>
    </source>
</evidence>
<dbReference type="Proteomes" id="UP000095286">
    <property type="component" value="Unplaced"/>
</dbReference>
<name>A0AC35U6E9_9BILA</name>
<sequence>MRPRVTFNFSTPSIITIVILSVFILLQGSLAICINVFTATVNNLEDPVYKALKNGLDVAFIFDIFGMSVCIVGSFIIISLQLFDGDENNMVRIWAKRGGFIMIWASIVIRSYSMAMYGVLIDTNTSTHVFSNKAALQTWWILSAMNVAITISMTIYGFMMGHLSEFKM</sequence>
<protein>
    <submittedName>
        <fullName evidence="2">DUF2975 domain-containing protein</fullName>
    </submittedName>
</protein>